<dbReference type="InterPro" id="IPR036418">
    <property type="entry name" value="Cyt_c_oxidase_su6a_sf"/>
</dbReference>
<dbReference type="AlphaFoldDB" id="A0A0C3BBE8"/>
<keyword evidence="7" id="KW-0812">Transmembrane</keyword>
<keyword evidence="3" id="KW-0809">Transit peptide</keyword>
<dbReference type="Pfam" id="PF02046">
    <property type="entry name" value="COX6A"/>
    <property type="match status" value="1"/>
</dbReference>
<sequence>MQRSRPLQLVRSLRAASLPKSRQYASVPAPEPGYPTGEEFLAKKVAIKHHAEQTTALWRNISIFACVPIIIGGTYWVIETEKKHAEHKEAHPHEYIEYPYLNRRTRQFPWGPNSLFFNPHAQKDMSEA</sequence>
<evidence type="ECO:0000256" key="4">
    <source>
        <dbReference type="ARBA" id="ARBA00023128"/>
    </source>
</evidence>
<evidence type="ECO:0000313" key="8">
    <source>
        <dbReference type="EMBL" id="KIM34135.1"/>
    </source>
</evidence>
<dbReference type="OrthoDB" id="5947505at2759"/>
<evidence type="ECO:0008006" key="10">
    <source>
        <dbReference type="Google" id="ProtNLM"/>
    </source>
</evidence>
<keyword evidence="7" id="KW-1133">Transmembrane helix</keyword>
<comment type="similarity">
    <text evidence="6">Belongs to the cytochrome c oxidase subunit 6A family.</text>
</comment>
<feature type="transmembrane region" description="Helical" evidence="7">
    <location>
        <begin position="57"/>
        <end position="78"/>
    </location>
</feature>
<evidence type="ECO:0000256" key="5">
    <source>
        <dbReference type="ARBA" id="ARBA00023136"/>
    </source>
</evidence>
<keyword evidence="5 7" id="KW-0472">Membrane</keyword>
<keyword evidence="4" id="KW-0496">Mitochondrion</keyword>
<gene>
    <name evidence="8" type="ORF">M408DRAFT_91057</name>
</gene>
<name>A0A0C3BBE8_SERVB</name>
<dbReference type="HOGENOM" id="CLU_122515_0_0_1"/>
<dbReference type="PANTHER" id="PTHR11504">
    <property type="entry name" value="CYTOCHROME C OXIDASE POLYPEPTIDE VIA"/>
    <property type="match status" value="1"/>
</dbReference>
<dbReference type="EMBL" id="KN824277">
    <property type="protein sequence ID" value="KIM34135.1"/>
    <property type="molecule type" value="Genomic_DNA"/>
</dbReference>
<dbReference type="GO" id="GO:0030234">
    <property type="term" value="F:enzyme regulator activity"/>
    <property type="evidence" value="ECO:0007669"/>
    <property type="project" value="TreeGrafter"/>
</dbReference>
<dbReference type="Gene3D" id="4.10.95.10">
    <property type="entry name" value="Cytochrome c oxidase, subunit VIa"/>
    <property type="match status" value="1"/>
</dbReference>
<evidence type="ECO:0000256" key="6">
    <source>
        <dbReference type="RuleBase" id="RU004396"/>
    </source>
</evidence>
<dbReference type="GO" id="GO:0005743">
    <property type="term" value="C:mitochondrial inner membrane"/>
    <property type="evidence" value="ECO:0007669"/>
    <property type="project" value="UniProtKB-SubCell"/>
</dbReference>
<dbReference type="PANTHER" id="PTHR11504:SF0">
    <property type="entry name" value="CYTOCHROME C OXIDASE SUBUNIT"/>
    <property type="match status" value="1"/>
</dbReference>
<reference evidence="8 9" key="1">
    <citation type="submission" date="2014-04" db="EMBL/GenBank/DDBJ databases">
        <authorList>
            <consortium name="DOE Joint Genome Institute"/>
            <person name="Kuo A."/>
            <person name="Zuccaro A."/>
            <person name="Kohler A."/>
            <person name="Nagy L.G."/>
            <person name="Floudas D."/>
            <person name="Copeland A."/>
            <person name="Barry K.W."/>
            <person name="Cichocki N."/>
            <person name="Veneault-Fourrey C."/>
            <person name="LaButti K."/>
            <person name="Lindquist E.A."/>
            <person name="Lipzen A."/>
            <person name="Lundell T."/>
            <person name="Morin E."/>
            <person name="Murat C."/>
            <person name="Sun H."/>
            <person name="Tunlid A."/>
            <person name="Henrissat B."/>
            <person name="Grigoriev I.V."/>
            <person name="Hibbett D.S."/>
            <person name="Martin F."/>
            <person name="Nordberg H.P."/>
            <person name="Cantor M.N."/>
            <person name="Hua S.X."/>
        </authorList>
    </citation>
    <scope>NUCLEOTIDE SEQUENCE [LARGE SCALE GENOMIC DNA]</scope>
    <source>
        <strain evidence="8 9">MAFF 305830</strain>
    </source>
</reference>
<dbReference type="STRING" id="933852.A0A0C3BBE8"/>
<keyword evidence="9" id="KW-1185">Reference proteome</keyword>
<evidence type="ECO:0000313" key="9">
    <source>
        <dbReference type="Proteomes" id="UP000054097"/>
    </source>
</evidence>
<evidence type="ECO:0000256" key="3">
    <source>
        <dbReference type="ARBA" id="ARBA00022946"/>
    </source>
</evidence>
<evidence type="ECO:0000256" key="1">
    <source>
        <dbReference type="ARBA" id="ARBA00004273"/>
    </source>
</evidence>
<dbReference type="GO" id="GO:0006123">
    <property type="term" value="P:mitochondrial electron transport, cytochrome c to oxygen"/>
    <property type="evidence" value="ECO:0007669"/>
    <property type="project" value="TreeGrafter"/>
</dbReference>
<dbReference type="Proteomes" id="UP000054097">
    <property type="component" value="Unassembled WGS sequence"/>
</dbReference>
<accession>A0A0C3BBE8</accession>
<dbReference type="InterPro" id="IPR001349">
    <property type="entry name" value="Cyt_c_oxidase_su6a"/>
</dbReference>
<reference evidence="9" key="2">
    <citation type="submission" date="2015-01" db="EMBL/GenBank/DDBJ databases">
        <title>Evolutionary Origins and Diversification of the Mycorrhizal Mutualists.</title>
        <authorList>
            <consortium name="DOE Joint Genome Institute"/>
            <consortium name="Mycorrhizal Genomics Consortium"/>
            <person name="Kohler A."/>
            <person name="Kuo A."/>
            <person name="Nagy L.G."/>
            <person name="Floudas D."/>
            <person name="Copeland A."/>
            <person name="Barry K.W."/>
            <person name="Cichocki N."/>
            <person name="Veneault-Fourrey C."/>
            <person name="LaButti K."/>
            <person name="Lindquist E.A."/>
            <person name="Lipzen A."/>
            <person name="Lundell T."/>
            <person name="Morin E."/>
            <person name="Murat C."/>
            <person name="Riley R."/>
            <person name="Ohm R."/>
            <person name="Sun H."/>
            <person name="Tunlid A."/>
            <person name="Henrissat B."/>
            <person name="Grigoriev I.V."/>
            <person name="Hibbett D.S."/>
            <person name="Martin F."/>
        </authorList>
    </citation>
    <scope>NUCLEOTIDE SEQUENCE [LARGE SCALE GENOMIC DNA]</scope>
    <source>
        <strain evidence="9">MAFF 305830</strain>
    </source>
</reference>
<comment type="subcellular location">
    <subcellularLocation>
        <location evidence="1">Mitochondrion inner membrane</location>
    </subcellularLocation>
</comment>
<proteinExistence type="inferred from homology"/>
<keyword evidence="2" id="KW-0999">Mitochondrion inner membrane</keyword>
<organism evidence="8 9">
    <name type="scientific">Serendipita vermifera MAFF 305830</name>
    <dbReference type="NCBI Taxonomy" id="933852"/>
    <lineage>
        <taxon>Eukaryota</taxon>
        <taxon>Fungi</taxon>
        <taxon>Dikarya</taxon>
        <taxon>Basidiomycota</taxon>
        <taxon>Agaricomycotina</taxon>
        <taxon>Agaricomycetes</taxon>
        <taxon>Sebacinales</taxon>
        <taxon>Serendipitaceae</taxon>
        <taxon>Serendipita</taxon>
    </lineage>
</organism>
<dbReference type="SUPFAM" id="SSF81411">
    <property type="entry name" value="Mitochondrial cytochrome c oxidase subunit VIa"/>
    <property type="match status" value="1"/>
</dbReference>
<evidence type="ECO:0000256" key="2">
    <source>
        <dbReference type="ARBA" id="ARBA00022792"/>
    </source>
</evidence>
<protein>
    <recommendedName>
        <fullName evidence="10">Mitochondrial cytochrome c oxidase subunit VIa</fullName>
    </recommendedName>
</protein>
<evidence type="ECO:0000256" key="7">
    <source>
        <dbReference type="SAM" id="Phobius"/>
    </source>
</evidence>